<feature type="transmembrane region" description="Helical" evidence="1">
    <location>
        <begin position="119"/>
        <end position="139"/>
    </location>
</feature>
<sequence length="230" mass="25495">MADPNLSEYVKTSLAQGKPKEEIYKELLGQGWTIEVIQESFNSIGTEQEKEDTSKKTISIIVTIGAIFVGAGIFSFIAANWLEMTKPIKIGIILISMGVSYGAGWYLKEKSELQKTGDALILLGSIIYGAGIFLVAQMFNIRANWPDGFILWMIGMIAMAFAVESYPLFYLAIPLGIIALVGHPFGIFTGFGYNSFLLTSSFLLLVSTIITFVTGWIIRKRMSPELKEFY</sequence>
<keyword evidence="1" id="KW-0812">Transmembrane</keyword>
<feature type="transmembrane region" description="Helical" evidence="1">
    <location>
        <begin position="58"/>
        <end position="82"/>
    </location>
</feature>
<feature type="transmembrane region" description="Helical" evidence="1">
    <location>
        <begin position="168"/>
        <end position="191"/>
    </location>
</feature>
<evidence type="ECO:0000313" key="3">
    <source>
        <dbReference type="EMBL" id="OHA01998.1"/>
    </source>
</evidence>
<organism evidence="3 4">
    <name type="scientific">Candidatus Sungbacteria bacterium RIFCSPHIGHO2_02_FULL_49_20</name>
    <dbReference type="NCBI Taxonomy" id="1802272"/>
    <lineage>
        <taxon>Bacteria</taxon>
        <taxon>Candidatus Sungiibacteriota</taxon>
    </lineage>
</organism>
<proteinExistence type="predicted"/>
<protein>
    <recommendedName>
        <fullName evidence="2">DUF2157 domain-containing protein</fullName>
    </recommendedName>
</protein>
<name>A0A1G2KRD2_9BACT</name>
<feature type="transmembrane region" description="Helical" evidence="1">
    <location>
        <begin position="197"/>
        <end position="218"/>
    </location>
</feature>
<keyword evidence="1" id="KW-1133">Transmembrane helix</keyword>
<accession>A0A1G2KRD2</accession>
<dbReference type="Proteomes" id="UP000178710">
    <property type="component" value="Unassembled WGS sequence"/>
</dbReference>
<feature type="transmembrane region" description="Helical" evidence="1">
    <location>
        <begin position="88"/>
        <end position="107"/>
    </location>
</feature>
<dbReference type="InterPro" id="IPR018677">
    <property type="entry name" value="DUF2157"/>
</dbReference>
<evidence type="ECO:0000259" key="2">
    <source>
        <dbReference type="Pfam" id="PF09925"/>
    </source>
</evidence>
<feature type="domain" description="DUF2157" evidence="2">
    <location>
        <begin position="45"/>
        <end position="168"/>
    </location>
</feature>
<reference evidence="3 4" key="1">
    <citation type="journal article" date="2016" name="Nat. Commun.">
        <title>Thousands of microbial genomes shed light on interconnected biogeochemical processes in an aquifer system.</title>
        <authorList>
            <person name="Anantharaman K."/>
            <person name="Brown C.T."/>
            <person name="Hug L.A."/>
            <person name="Sharon I."/>
            <person name="Castelle C.J."/>
            <person name="Probst A.J."/>
            <person name="Thomas B.C."/>
            <person name="Singh A."/>
            <person name="Wilkins M.J."/>
            <person name="Karaoz U."/>
            <person name="Brodie E.L."/>
            <person name="Williams K.H."/>
            <person name="Hubbard S.S."/>
            <person name="Banfield J.F."/>
        </authorList>
    </citation>
    <scope>NUCLEOTIDE SEQUENCE [LARGE SCALE GENOMIC DNA]</scope>
</reference>
<evidence type="ECO:0000313" key="4">
    <source>
        <dbReference type="Proteomes" id="UP000178710"/>
    </source>
</evidence>
<comment type="caution">
    <text evidence="3">The sequence shown here is derived from an EMBL/GenBank/DDBJ whole genome shotgun (WGS) entry which is preliminary data.</text>
</comment>
<evidence type="ECO:0000256" key="1">
    <source>
        <dbReference type="SAM" id="Phobius"/>
    </source>
</evidence>
<feature type="transmembrane region" description="Helical" evidence="1">
    <location>
        <begin position="145"/>
        <end position="163"/>
    </location>
</feature>
<dbReference type="AlphaFoldDB" id="A0A1G2KRD2"/>
<keyword evidence="1" id="KW-0472">Membrane</keyword>
<dbReference type="EMBL" id="MHQK01000014">
    <property type="protein sequence ID" value="OHA01998.1"/>
    <property type="molecule type" value="Genomic_DNA"/>
</dbReference>
<dbReference type="Pfam" id="PF09925">
    <property type="entry name" value="DUF2157"/>
    <property type="match status" value="1"/>
</dbReference>
<gene>
    <name evidence="3" type="ORF">A3C12_02600</name>
</gene>